<dbReference type="PANTHER" id="PTHR39322:SF1">
    <property type="entry name" value="ISOVALERYL-HOMOSERINE LACTONE SYNTHASE"/>
    <property type="match status" value="1"/>
</dbReference>
<dbReference type="EC" id="2.3.1.184" evidence="1 8"/>
<dbReference type="Pfam" id="PF00765">
    <property type="entry name" value="Autoind_synth"/>
    <property type="match status" value="1"/>
</dbReference>
<keyword evidence="2 7" id="KW-0673">Quorum sensing</keyword>
<evidence type="ECO:0000256" key="6">
    <source>
        <dbReference type="ARBA" id="ARBA00048576"/>
    </source>
</evidence>
<comment type="catalytic activity">
    <reaction evidence="6 8">
        <text>a fatty acyl-[ACP] + S-adenosyl-L-methionine = an N-acyl-L-homoserine lactone + S-methyl-5'-thioadenosine + holo-[ACP] + H(+)</text>
        <dbReference type="Rhea" id="RHEA:10096"/>
        <dbReference type="Rhea" id="RHEA-COMP:9685"/>
        <dbReference type="Rhea" id="RHEA-COMP:14125"/>
        <dbReference type="ChEBI" id="CHEBI:15378"/>
        <dbReference type="ChEBI" id="CHEBI:17509"/>
        <dbReference type="ChEBI" id="CHEBI:55474"/>
        <dbReference type="ChEBI" id="CHEBI:59789"/>
        <dbReference type="ChEBI" id="CHEBI:64479"/>
        <dbReference type="ChEBI" id="CHEBI:138651"/>
        <dbReference type="EC" id="2.3.1.184"/>
    </reaction>
</comment>
<dbReference type="InterPro" id="IPR018311">
    <property type="entry name" value="Autoind_synth_CS"/>
</dbReference>
<dbReference type="GO" id="GO:0007165">
    <property type="term" value="P:signal transduction"/>
    <property type="evidence" value="ECO:0007669"/>
    <property type="project" value="TreeGrafter"/>
</dbReference>
<proteinExistence type="inferred from homology"/>
<dbReference type="GO" id="GO:0061579">
    <property type="term" value="F:N-acyl homoserine lactone synthase activity"/>
    <property type="evidence" value="ECO:0007669"/>
    <property type="project" value="UniProtKB-UniRule"/>
</dbReference>
<dbReference type="InterPro" id="IPR001690">
    <property type="entry name" value="Autoind_synthase"/>
</dbReference>
<name>A0A9X2ANX4_9BURK</name>
<dbReference type="Gene3D" id="3.40.630.30">
    <property type="match status" value="1"/>
</dbReference>
<evidence type="ECO:0000256" key="5">
    <source>
        <dbReference type="ARBA" id="ARBA00022929"/>
    </source>
</evidence>
<keyword evidence="9" id="KW-0012">Acyltransferase</keyword>
<evidence type="ECO:0000256" key="4">
    <source>
        <dbReference type="ARBA" id="ARBA00022691"/>
    </source>
</evidence>
<dbReference type="PROSITE" id="PS00949">
    <property type="entry name" value="AUTOINDUCER_SYNTH_1"/>
    <property type="match status" value="1"/>
</dbReference>
<evidence type="ECO:0000313" key="9">
    <source>
        <dbReference type="EMBL" id="MCJ0765288.1"/>
    </source>
</evidence>
<dbReference type="RefSeq" id="WP_243308487.1">
    <property type="nucleotide sequence ID" value="NZ_JALGBI010000002.1"/>
</dbReference>
<dbReference type="PROSITE" id="PS51187">
    <property type="entry name" value="AUTOINDUCER_SYNTH_2"/>
    <property type="match status" value="1"/>
</dbReference>
<dbReference type="GO" id="GO:0009372">
    <property type="term" value="P:quorum sensing"/>
    <property type="evidence" value="ECO:0007669"/>
    <property type="project" value="UniProtKB-UniRule"/>
</dbReference>
<gene>
    <name evidence="9" type="ORF">MMF98_18910</name>
</gene>
<dbReference type="PRINTS" id="PR01549">
    <property type="entry name" value="AUTOINDCRSYN"/>
</dbReference>
<evidence type="ECO:0000313" key="10">
    <source>
        <dbReference type="Proteomes" id="UP001139447"/>
    </source>
</evidence>
<keyword evidence="4 8" id="KW-0949">S-adenosyl-L-methionine</keyword>
<reference evidence="9" key="1">
    <citation type="submission" date="2022-03" db="EMBL/GenBank/DDBJ databases">
        <authorList>
            <person name="Woo C.Y."/>
        </authorList>
    </citation>
    <scope>NUCLEOTIDE SEQUENCE</scope>
    <source>
        <strain evidence="9">CYS-02</strain>
    </source>
</reference>
<keyword evidence="10" id="KW-1185">Reference proteome</keyword>
<dbReference type="AlphaFoldDB" id="A0A9X2ANX4"/>
<evidence type="ECO:0000256" key="1">
    <source>
        <dbReference type="ARBA" id="ARBA00012340"/>
    </source>
</evidence>
<comment type="caution">
    <text evidence="9">The sequence shown here is derived from an EMBL/GenBank/DDBJ whole genome shotgun (WGS) entry which is preliminary data.</text>
</comment>
<sequence length="204" mass="22342">MNHVVSTLQLPEMSEAERTGMFQLRYEVFAGRLGWAVQTHDGLERDAFDDIERAAYIIAKSPGTEVDACWRLLPTVGPYMLSHTFPELLHGQPAPAAADIWELSRFAIASDRVATADSGFGPLSVALMAEAARFALANNIVRYVTVTTVAIERLLKRQGLHIHRIGPPIKIGVVLTVACIIEVDEITLRAVQTEEPEPSLNGLA</sequence>
<comment type="similarity">
    <text evidence="7 8">Belongs to the autoinducer synthase family.</text>
</comment>
<dbReference type="PANTHER" id="PTHR39322">
    <property type="entry name" value="ACYL-HOMOSERINE-LACTONE SYNTHASE"/>
    <property type="match status" value="1"/>
</dbReference>
<dbReference type="InterPro" id="IPR016181">
    <property type="entry name" value="Acyl_CoA_acyltransferase"/>
</dbReference>
<keyword evidence="5 7" id="KW-0071">Autoinducer synthesis</keyword>
<keyword evidence="3 8" id="KW-0808">Transferase</keyword>
<dbReference type="EMBL" id="JALGBI010000002">
    <property type="protein sequence ID" value="MCJ0765288.1"/>
    <property type="molecule type" value="Genomic_DNA"/>
</dbReference>
<accession>A0A9X2ANX4</accession>
<protein>
    <recommendedName>
        <fullName evidence="1 8">Acyl-homoserine-lactone synthase</fullName>
        <ecNumber evidence="1 8">2.3.1.184</ecNumber>
    </recommendedName>
    <alternativeName>
        <fullName evidence="8">Autoinducer synthesis protein</fullName>
    </alternativeName>
</protein>
<evidence type="ECO:0000256" key="3">
    <source>
        <dbReference type="ARBA" id="ARBA00022679"/>
    </source>
</evidence>
<evidence type="ECO:0000256" key="7">
    <source>
        <dbReference type="PROSITE-ProRule" id="PRU00533"/>
    </source>
</evidence>
<evidence type="ECO:0000256" key="2">
    <source>
        <dbReference type="ARBA" id="ARBA00022654"/>
    </source>
</evidence>
<dbReference type="Proteomes" id="UP001139447">
    <property type="component" value="Unassembled WGS sequence"/>
</dbReference>
<dbReference type="SUPFAM" id="SSF55729">
    <property type="entry name" value="Acyl-CoA N-acyltransferases (Nat)"/>
    <property type="match status" value="1"/>
</dbReference>
<organism evidence="9 10">
    <name type="scientific">Variovorax terrae</name>
    <dbReference type="NCBI Taxonomy" id="2923278"/>
    <lineage>
        <taxon>Bacteria</taxon>
        <taxon>Pseudomonadati</taxon>
        <taxon>Pseudomonadota</taxon>
        <taxon>Betaproteobacteria</taxon>
        <taxon>Burkholderiales</taxon>
        <taxon>Comamonadaceae</taxon>
        <taxon>Variovorax</taxon>
    </lineage>
</organism>
<evidence type="ECO:0000256" key="8">
    <source>
        <dbReference type="RuleBase" id="RU361135"/>
    </source>
</evidence>